<dbReference type="PROSITE" id="PS51034">
    <property type="entry name" value="ZP_2"/>
    <property type="match status" value="2"/>
</dbReference>
<accession>A0AAE0PZ12</accession>
<keyword evidence="2" id="KW-1133">Transmembrane helix</keyword>
<feature type="domain" description="ZP" evidence="3">
    <location>
        <begin position="124"/>
        <end position="377"/>
    </location>
</feature>
<dbReference type="FunFam" id="2.60.40.4100:FF:000002">
    <property type="entry name" value="Zona pellucida sperm-binding protein 3"/>
    <property type="match status" value="2"/>
</dbReference>
<evidence type="ECO:0000313" key="4">
    <source>
        <dbReference type="EMBL" id="KAK3510806.1"/>
    </source>
</evidence>
<evidence type="ECO:0000313" key="5">
    <source>
        <dbReference type="Proteomes" id="UP001274896"/>
    </source>
</evidence>
<sequence>MCACCSFRYAKMLLEVVLLLMGLSYMVSPSSFVTNTASDSTWAEVEELFPRYKVKVPLPSPGTPCPPLKLPESQPIDSSAVRKAMFAPARNRRPVPHEMKPILLPTLPSPTIKLPSPPKSVQLLCHIDRIYVRVMKSLFTNPEAEKYLKVGTCPVNKNTPEHYYFLYPINSCNVQRHENENRVLYSNTLTYEPVSDELVIREIAFSVQLECRYNKHFRSYSVGYQPQVEAGTVFLSLHGGVSLTPVDDLWEPLATWQTYTFGQPMYFEARSPSSRNKKRLYFSKCYVTASSDPDTTPKFIVMDNYGCLVDGKISPHSKFHPTKDVNTLRFSVGAVMFKDVMSQPAEKREMFLHCEMHLGPEMPTLSAKACSYKADTEEWVELYGDDSLCACCDSSCPAPDPSVGTTIVSSSPWEVTSQQTQQPVQIFKSGEKALNYAEFEHFWDNADNMEKMLLNIVVLLMGLSYMVSPSSFVTNTASDSTWAEVEELFPRYKVKVPLPSPGTPCPPLKLPESQPIDSSAVRKNMFAPAKNRRPVPHEMKPILLPTLPSPTIKLPSPPKSVQLLCHIDRIYVRVMKSLFTNPEAEKYLKVGTCPVNKNTPEHYYFLYPINSCNVQRHENENRVLYSNTLTYEPVSDELVIRELPFSVQLECRYNKHFRSYSIGYQPQVEAGTVLLSLQGVVSLTPVDENWKPLSMVQSHTVGQPVYFEAKAPDSLTGKRLYLNKCYITASPDPDATPKYTVIDNYGCMVDSKTSHHSKFYPSEYKTTLRFSVGAFMFKDMAAMPEDKIVNITHTNSMLTELTNIKEMFIHCDLTVGKELPTPSIKSCSYDAQTAGWSELYENDSVCACCDASCPAPDPSVATKISSNSWMVERHNNDQPMKKSIKLPEEIMDRGGFEMFWDTFDEITT</sequence>
<keyword evidence="2" id="KW-0812">Transmembrane</keyword>
<organism evidence="4 5">
    <name type="scientific">Hemibagrus guttatus</name>
    <dbReference type="NCBI Taxonomy" id="175788"/>
    <lineage>
        <taxon>Eukaryota</taxon>
        <taxon>Metazoa</taxon>
        <taxon>Chordata</taxon>
        <taxon>Craniata</taxon>
        <taxon>Vertebrata</taxon>
        <taxon>Euteleostomi</taxon>
        <taxon>Actinopterygii</taxon>
        <taxon>Neopterygii</taxon>
        <taxon>Teleostei</taxon>
        <taxon>Ostariophysi</taxon>
        <taxon>Siluriformes</taxon>
        <taxon>Bagridae</taxon>
        <taxon>Hemibagrus</taxon>
    </lineage>
</organism>
<feature type="transmembrane region" description="Helical" evidence="2">
    <location>
        <begin position="12"/>
        <end position="28"/>
    </location>
</feature>
<protein>
    <recommendedName>
        <fullName evidence="3">ZP domain-containing protein</fullName>
    </recommendedName>
</protein>
<dbReference type="GO" id="GO:0031012">
    <property type="term" value="C:extracellular matrix"/>
    <property type="evidence" value="ECO:0007669"/>
    <property type="project" value="TreeGrafter"/>
</dbReference>
<dbReference type="GO" id="GO:0035803">
    <property type="term" value="P:egg coat formation"/>
    <property type="evidence" value="ECO:0007669"/>
    <property type="project" value="TreeGrafter"/>
</dbReference>
<dbReference type="PANTHER" id="PTHR11576">
    <property type="entry name" value="ZONA PELLUCIDA SPERM-BINDING PROTEIN 3"/>
    <property type="match status" value="1"/>
</dbReference>
<evidence type="ECO:0000256" key="2">
    <source>
        <dbReference type="SAM" id="Phobius"/>
    </source>
</evidence>
<comment type="caution">
    <text evidence="4">The sequence shown here is derived from an EMBL/GenBank/DDBJ whole genome shotgun (WGS) entry which is preliminary data.</text>
</comment>
<proteinExistence type="predicted"/>
<dbReference type="Gene3D" id="2.60.40.3210">
    <property type="entry name" value="Zona pellucida, ZP-N domain"/>
    <property type="match status" value="2"/>
</dbReference>
<dbReference type="GO" id="GO:0007339">
    <property type="term" value="P:binding of sperm to zona pellucida"/>
    <property type="evidence" value="ECO:0007669"/>
    <property type="project" value="TreeGrafter"/>
</dbReference>
<dbReference type="SMART" id="SM00241">
    <property type="entry name" value="ZP"/>
    <property type="match status" value="2"/>
</dbReference>
<dbReference type="InterPro" id="IPR042235">
    <property type="entry name" value="ZP-C_dom"/>
</dbReference>
<name>A0AAE0PZ12_9TELE</name>
<dbReference type="GO" id="GO:0032190">
    <property type="term" value="F:acrosin binding"/>
    <property type="evidence" value="ECO:0007669"/>
    <property type="project" value="TreeGrafter"/>
</dbReference>
<dbReference type="PANTHER" id="PTHR11576:SF26">
    <property type="entry name" value="ZONA PELLUCIDA GLYCOPROTEIN 3D TANDEM DUPLICATE 2"/>
    <property type="match status" value="1"/>
</dbReference>
<dbReference type="Pfam" id="PF00100">
    <property type="entry name" value="Zona_pellucida"/>
    <property type="match status" value="2"/>
</dbReference>
<evidence type="ECO:0000256" key="1">
    <source>
        <dbReference type="ARBA" id="ARBA00023157"/>
    </source>
</evidence>
<evidence type="ECO:0000259" key="3">
    <source>
        <dbReference type="PROSITE" id="PS51034"/>
    </source>
</evidence>
<dbReference type="GO" id="GO:2000344">
    <property type="term" value="P:positive regulation of acrosome reaction"/>
    <property type="evidence" value="ECO:0007669"/>
    <property type="project" value="TreeGrafter"/>
</dbReference>
<dbReference type="Proteomes" id="UP001274896">
    <property type="component" value="Unassembled WGS sequence"/>
</dbReference>
<reference evidence="4" key="1">
    <citation type="submission" date="2023-06" db="EMBL/GenBank/DDBJ databases">
        <title>Male Hemibagrus guttatus genome.</title>
        <authorList>
            <person name="Bian C."/>
        </authorList>
    </citation>
    <scope>NUCLEOTIDE SEQUENCE</scope>
    <source>
        <strain evidence="4">Male_cb2023</strain>
        <tissue evidence="4">Muscle</tissue>
    </source>
</reference>
<gene>
    <name evidence="4" type="ORF">QTP70_022726</name>
</gene>
<feature type="domain" description="ZP" evidence="3">
    <location>
        <begin position="564"/>
        <end position="834"/>
    </location>
</feature>
<dbReference type="InterPro" id="IPR055356">
    <property type="entry name" value="ZP-N"/>
</dbReference>
<keyword evidence="2" id="KW-0472">Membrane</keyword>
<dbReference type="Gene3D" id="2.60.40.4100">
    <property type="entry name" value="Zona pellucida, ZP-C domain"/>
    <property type="match status" value="2"/>
</dbReference>
<keyword evidence="5" id="KW-1185">Reference proteome</keyword>
<dbReference type="AlphaFoldDB" id="A0AAE0PZ12"/>
<dbReference type="InterPro" id="IPR055355">
    <property type="entry name" value="ZP-C"/>
</dbReference>
<dbReference type="InterPro" id="IPR001507">
    <property type="entry name" value="ZP_dom"/>
</dbReference>
<dbReference type="Pfam" id="PF23344">
    <property type="entry name" value="ZP-N"/>
    <property type="match status" value="2"/>
</dbReference>
<dbReference type="EMBL" id="JAUCMX010000025">
    <property type="protein sequence ID" value="KAK3510806.1"/>
    <property type="molecule type" value="Genomic_DNA"/>
</dbReference>
<keyword evidence="1" id="KW-1015">Disulfide bond</keyword>